<protein>
    <recommendedName>
        <fullName evidence="1">Fido domain-containing protein</fullName>
    </recommendedName>
</protein>
<accession>A0A1F6N9B2</accession>
<dbReference type="Gene3D" id="1.20.120.1870">
    <property type="entry name" value="Fic/DOC protein, Fido domain"/>
    <property type="match status" value="1"/>
</dbReference>
<evidence type="ECO:0000259" key="1">
    <source>
        <dbReference type="PROSITE" id="PS51459"/>
    </source>
</evidence>
<dbReference type="Pfam" id="PF02661">
    <property type="entry name" value="Fic"/>
    <property type="match status" value="1"/>
</dbReference>
<evidence type="ECO:0000313" key="2">
    <source>
        <dbReference type="EMBL" id="OGH80489.1"/>
    </source>
</evidence>
<comment type="caution">
    <text evidence="2">The sequence shown here is derived from an EMBL/GenBank/DDBJ whole genome shotgun (WGS) entry which is preliminary data.</text>
</comment>
<dbReference type="STRING" id="1798689.A3I29_01830"/>
<gene>
    <name evidence="2" type="ORF">A3I29_01830</name>
</gene>
<name>A0A1F6N9B2_9BACT</name>
<evidence type="ECO:0000313" key="3">
    <source>
        <dbReference type="Proteomes" id="UP000178726"/>
    </source>
</evidence>
<dbReference type="InterPro" id="IPR053737">
    <property type="entry name" value="Type_II_TA_Toxin"/>
</dbReference>
<dbReference type="InterPro" id="IPR003812">
    <property type="entry name" value="Fido"/>
</dbReference>
<dbReference type="NCBIfam" id="TIGR01550">
    <property type="entry name" value="DOC_P1"/>
    <property type="match status" value="1"/>
</dbReference>
<dbReference type="EMBL" id="MFQK01000045">
    <property type="protein sequence ID" value="OGH80489.1"/>
    <property type="molecule type" value="Genomic_DNA"/>
</dbReference>
<dbReference type="AlphaFoldDB" id="A0A1F6N9B2"/>
<dbReference type="InterPro" id="IPR006440">
    <property type="entry name" value="Doc"/>
</dbReference>
<feature type="domain" description="Fido" evidence="1">
    <location>
        <begin position="1"/>
        <end position="133"/>
    </location>
</feature>
<sequence length="139" mass="16034">MHIPTIIEVEYVAHALAQELMSYNEPIPEFSTRFPEVLESCLATPFQVYGGRYIYPEFLRKAAMLFYLLIKNHPFKNGNKRIAVMVLLYFLSKDKKWITIDTTALYNFAVWVAHSPADSKDDVVNAIVNFLKKNVVSED</sequence>
<reference evidence="2 3" key="1">
    <citation type="journal article" date="2016" name="Nat. Commun.">
        <title>Thousands of microbial genomes shed light on interconnected biogeochemical processes in an aquifer system.</title>
        <authorList>
            <person name="Anantharaman K."/>
            <person name="Brown C.T."/>
            <person name="Hug L.A."/>
            <person name="Sharon I."/>
            <person name="Castelle C.J."/>
            <person name="Probst A.J."/>
            <person name="Thomas B.C."/>
            <person name="Singh A."/>
            <person name="Wilkins M.J."/>
            <person name="Karaoz U."/>
            <person name="Brodie E.L."/>
            <person name="Williams K.H."/>
            <person name="Hubbard S.S."/>
            <person name="Banfield J.F."/>
        </authorList>
    </citation>
    <scope>NUCLEOTIDE SEQUENCE [LARGE SCALE GENOMIC DNA]</scope>
</reference>
<dbReference type="GO" id="GO:0016301">
    <property type="term" value="F:kinase activity"/>
    <property type="evidence" value="ECO:0007669"/>
    <property type="project" value="InterPro"/>
</dbReference>
<dbReference type="PROSITE" id="PS51459">
    <property type="entry name" value="FIDO"/>
    <property type="match status" value="1"/>
</dbReference>
<proteinExistence type="predicted"/>
<dbReference type="SUPFAM" id="SSF140931">
    <property type="entry name" value="Fic-like"/>
    <property type="match status" value="1"/>
</dbReference>
<dbReference type="Proteomes" id="UP000178726">
    <property type="component" value="Unassembled WGS sequence"/>
</dbReference>
<organism evidence="2 3">
    <name type="scientific">Candidatus Magasanikbacteria bacterium RIFCSPLOWO2_02_FULL_44_11</name>
    <dbReference type="NCBI Taxonomy" id="1798689"/>
    <lineage>
        <taxon>Bacteria</taxon>
        <taxon>Candidatus Magasanikiibacteriota</taxon>
    </lineage>
</organism>
<dbReference type="InterPro" id="IPR036597">
    <property type="entry name" value="Fido-like_dom_sf"/>
</dbReference>